<feature type="region of interest" description="Disordered" evidence="1">
    <location>
        <begin position="39"/>
        <end position="119"/>
    </location>
</feature>
<evidence type="ECO:0000313" key="2">
    <source>
        <dbReference type="EMBL" id="KAG2582805.1"/>
    </source>
</evidence>
<proteinExistence type="predicted"/>
<keyword evidence="3" id="KW-1185">Reference proteome</keyword>
<evidence type="ECO:0000313" key="3">
    <source>
        <dbReference type="Proteomes" id="UP000823388"/>
    </source>
</evidence>
<dbReference type="EMBL" id="CM029047">
    <property type="protein sequence ID" value="KAG2582805.1"/>
    <property type="molecule type" value="Genomic_DNA"/>
</dbReference>
<comment type="caution">
    <text evidence="2">The sequence shown here is derived from an EMBL/GenBank/DDBJ whole genome shotgun (WGS) entry which is preliminary data.</text>
</comment>
<dbReference type="Proteomes" id="UP000823388">
    <property type="component" value="Chromosome 6K"/>
</dbReference>
<name>A0A8T0RCF2_PANVG</name>
<dbReference type="AlphaFoldDB" id="A0A8T0RCF2"/>
<protein>
    <submittedName>
        <fullName evidence="2">Uncharacterized protein</fullName>
    </submittedName>
</protein>
<reference evidence="2" key="1">
    <citation type="submission" date="2020-05" db="EMBL/GenBank/DDBJ databases">
        <title>WGS assembly of Panicum virgatum.</title>
        <authorList>
            <person name="Lovell J.T."/>
            <person name="Jenkins J."/>
            <person name="Shu S."/>
            <person name="Juenger T.E."/>
            <person name="Schmutz J."/>
        </authorList>
    </citation>
    <scope>NUCLEOTIDE SEQUENCE</scope>
    <source>
        <strain evidence="2">AP13</strain>
    </source>
</reference>
<sequence>MGSIAVPVYLRSSRPLAPALFPLPVWMWTQVSGGIADVGSLRPHDVEPRHRRAKETGAGGRHGVAVAQAQEPRIRSRSRSADAAFEPEGAASDSKPATGNGADYTDDGNASPLCNTQGD</sequence>
<evidence type="ECO:0000256" key="1">
    <source>
        <dbReference type="SAM" id="MobiDB-lite"/>
    </source>
</evidence>
<gene>
    <name evidence="2" type="ORF">PVAP13_6KG093418</name>
</gene>
<organism evidence="2 3">
    <name type="scientific">Panicum virgatum</name>
    <name type="common">Blackwell switchgrass</name>
    <dbReference type="NCBI Taxonomy" id="38727"/>
    <lineage>
        <taxon>Eukaryota</taxon>
        <taxon>Viridiplantae</taxon>
        <taxon>Streptophyta</taxon>
        <taxon>Embryophyta</taxon>
        <taxon>Tracheophyta</taxon>
        <taxon>Spermatophyta</taxon>
        <taxon>Magnoliopsida</taxon>
        <taxon>Liliopsida</taxon>
        <taxon>Poales</taxon>
        <taxon>Poaceae</taxon>
        <taxon>PACMAD clade</taxon>
        <taxon>Panicoideae</taxon>
        <taxon>Panicodae</taxon>
        <taxon>Paniceae</taxon>
        <taxon>Panicinae</taxon>
        <taxon>Panicum</taxon>
        <taxon>Panicum sect. Hiantes</taxon>
    </lineage>
</organism>
<accession>A0A8T0RCF2</accession>